<keyword evidence="2" id="KW-1185">Reference proteome</keyword>
<sequence>LCEIKSSFLVLGAQEEAKRKKDCEEFGNIMKDELRKECPDYMTRRSETDYLNNHLSDRHKKIINLEFLQCPHDDGDDAYYALELLGWECGEKDPGDREIIDELMTERDSRLNDELEEFLYFDENRDIYRDTYGYDQAEGGFSSVYNAIWSGGIRKIEIGDDFIRARSEPYTVALKTFKDENNSLVEIENHLECRFVGSGLKIYGITRNTLANGRFKKTTLKIIDGLRPDCAPRTPKYYKKLVYVQTRILRKDPVL</sequence>
<gene>
    <name evidence="1" type="ORF">RFULGI_LOCUS8046</name>
</gene>
<feature type="non-terminal residue" evidence="1">
    <location>
        <position position="255"/>
    </location>
</feature>
<evidence type="ECO:0000313" key="1">
    <source>
        <dbReference type="EMBL" id="CAG8640029.1"/>
    </source>
</evidence>
<reference evidence="1" key="1">
    <citation type="submission" date="2021-06" db="EMBL/GenBank/DDBJ databases">
        <authorList>
            <person name="Kallberg Y."/>
            <person name="Tangrot J."/>
            <person name="Rosling A."/>
        </authorList>
    </citation>
    <scope>NUCLEOTIDE SEQUENCE</scope>
    <source>
        <strain evidence="1">IN212</strain>
    </source>
</reference>
<protein>
    <submittedName>
        <fullName evidence="1">4918_t:CDS:1</fullName>
    </submittedName>
</protein>
<dbReference type="EMBL" id="CAJVPZ010012469">
    <property type="protein sequence ID" value="CAG8640029.1"/>
    <property type="molecule type" value="Genomic_DNA"/>
</dbReference>
<accession>A0A9N9GWP2</accession>
<comment type="caution">
    <text evidence="1">The sequence shown here is derived from an EMBL/GenBank/DDBJ whole genome shotgun (WGS) entry which is preliminary data.</text>
</comment>
<dbReference type="AlphaFoldDB" id="A0A9N9GWP2"/>
<name>A0A9N9GWP2_9GLOM</name>
<evidence type="ECO:0000313" key="2">
    <source>
        <dbReference type="Proteomes" id="UP000789396"/>
    </source>
</evidence>
<proteinExistence type="predicted"/>
<organism evidence="1 2">
    <name type="scientific">Racocetra fulgida</name>
    <dbReference type="NCBI Taxonomy" id="60492"/>
    <lineage>
        <taxon>Eukaryota</taxon>
        <taxon>Fungi</taxon>
        <taxon>Fungi incertae sedis</taxon>
        <taxon>Mucoromycota</taxon>
        <taxon>Glomeromycotina</taxon>
        <taxon>Glomeromycetes</taxon>
        <taxon>Diversisporales</taxon>
        <taxon>Gigasporaceae</taxon>
        <taxon>Racocetra</taxon>
    </lineage>
</organism>
<dbReference type="Proteomes" id="UP000789396">
    <property type="component" value="Unassembled WGS sequence"/>
</dbReference>